<feature type="region of interest" description="Disordered" evidence="1">
    <location>
        <begin position="1"/>
        <end position="53"/>
    </location>
</feature>
<dbReference type="VEuPathDB" id="FungiDB:VP01_1191g10"/>
<evidence type="ECO:0000313" key="3">
    <source>
        <dbReference type="Proteomes" id="UP000037035"/>
    </source>
</evidence>
<gene>
    <name evidence="2" type="ORF">VP01_1191g10</name>
</gene>
<name>A0A0L6VQT1_9BASI</name>
<evidence type="ECO:0000313" key="2">
    <source>
        <dbReference type="EMBL" id="KNZ63073.1"/>
    </source>
</evidence>
<keyword evidence="3" id="KW-1185">Reference proteome</keyword>
<sequence>MQAAQNNQEKSADGDKSTIAVEQQLVENQLTEERQVREAPDQEDRQPGPGNQTLYLQENLTGEGLCRDWNPAMEVILQNNLRFRQAFLKARVVSNQEAMNLFSIQVVGTQNNLELFIRRGKLLLITKGWNPHAKRPGRTRANQNALGANLGTRQNQKVPQGHFCD</sequence>
<dbReference type="EMBL" id="LAVV01002132">
    <property type="protein sequence ID" value="KNZ63073.1"/>
    <property type="molecule type" value="Genomic_DNA"/>
</dbReference>
<feature type="compositionally biased region" description="Basic and acidic residues" evidence="1">
    <location>
        <begin position="31"/>
        <end position="46"/>
    </location>
</feature>
<protein>
    <submittedName>
        <fullName evidence="2">Uncharacterized protein</fullName>
    </submittedName>
</protein>
<reference evidence="2 3" key="1">
    <citation type="submission" date="2015-08" db="EMBL/GenBank/DDBJ databases">
        <title>Next Generation Sequencing and Analysis of the Genome of Puccinia sorghi L Schw, the Causal Agent of Maize Common Rust.</title>
        <authorList>
            <person name="Rochi L."/>
            <person name="Burguener G."/>
            <person name="Darino M."/>
            <person name="Turjanski A."/>
            <person name="Kreff E."/>
            <person name="Dieguez M.J."/>
            <person name="Sacco F."/>
        </authorList>
    </citation>
    <scope>NUCLEOTIDE SEQUENCE [LARGE SCALE GENOMIC DNA]</scope>
    <source>
        <strain evidence="2 3">RO10H11247</strain>
    </source>
</reference>
<evidence type="ECO:0000256" key="1">
    <source>
        <dbReference type="SAM" id="MobiDB-lite"/>
    </source>
</evidence>
<accession>A0A0L6VQT1</accession>
<dbReference type="AlphaFoldDB" id="A0A0L6VQT1"/>
<organism evidence="2 3">
    <name type="scientific">Puccinia sorghi</name>
    <dbReference type="NCBI Taxonomy" id="27349"/>
    <lineage>
        <taxon>Eukaryota</taxon>
        <taxon>Fungi</taxon>
        <taxon>Dikarya</taxon>
        <taxon>Basidiomycota</taxon>
        <taxon>Pucciniomycotina</taxon>
        <taxon>Pucciniomycetes</taxon>
        <taxon>Pucciniales</taxon>
        <taxon>Pucciniaceae</taxon>
        <taxon>Puccinia</taxon>
    </lineage>
</organism>
<proteinExistence type="predicted"/>
<comment type="caution">
    <text evidence="2">The sequence shown here is derived from an EMBL/GenBank/DDBJ whole genome shotgun (WGS) entry which is preliminary data.</text>
</comment>
<dbReference type="Proteomes" id="UP000037035">
    <property type="component" value="Unassembled WGS sequence"/>
</dbReference>